<sequence length="497" mass="55922">MDSANKSQFCDKDRISNLPVHVAHHILSFLTMEELARMCLTSKKHRELCISIPFLTINGIPYRSSAKRAQFINFIDRFLSLRNGMETRQVTICWSFKNGNSDDEYRVLTWLNHAIGCNVKLLELELVLDEDAVFFLPLGVFHCDSLMELKVNLNGGVLKLPSTDGICNIQSLSLRGVQTFDQNFGEWVSSLCKQLKLLSLAHVHGITDISIESSSLQDLTIIAPSTSQNDFCRITISAEMLKKMRLDWRFNSSIGKSLKIYAPNLVTFSLYGSIASSYCLGNLKHLLYASFKFYGPVNTNELSSSQNILELLQCICTVKCLSLQDSTITSRNPRSFEAYGFTRGYWESQNLVFHQLKAAVIELCNKGVNELEFIKFLLKHATVLEKLTVFDPPCFSSEISKVINDYEKVSSAEVVFAPKPSNTLQLRQLYLDHILGINDISIKSSPLQEMTIIDLSSGDLCNIRVSAVMLKWMECYGATSEGHSACPCSILFISFQI</sequence>
<dbReference type="EMBL" id="CAWUPB010001160">
    <property type="protein sequence ID" value="CAK7342396.1"/>
    <property type="molecule type" value="Genomic_DNA"/>
</dbReference>
<dbReference type="InterPro" id="IPR006566">
    <property type="entry name" value="FBD"/>
</dbReference>
<feature type="domain" description="F-box" evidence="1">
    <location>
        <begin position="12"/>
        <end position="48"/>
    </location>
</feature>
<dbReference type="PANTHER" id="PTHR34223:SF51">
    <property type="entry name" value="OS06G0556300 PROTEIN"/>
    <property type="match status" value="1"/>
</dbReference>
<reference evidence="2 3" key="1">
    <citation type="submission" date="2024-01" db="EMBL/GenBank/DDBJ databases">
        <authorList>
            <person name="Waweru B."/>
        </authorList>
    </citation>
    <scope>NUCLEOTIDE SEQUENCE [LARGE SCALE GENOMIC DNA]</scope>
</reference>
<evidence type="ECO:0000259" key="1">
    <source>
        <dbReference type="PROSITE" id="PS50181"/>
    </source>
</evidence>
<dbReference type="InterPro" id="IPR036047">
    <property type="entry name" value="F-box-like_dom_sf"/>
</dbReference>
<dbReference type="InterPro" id="IPR001810">
    <property type="entry name" value="F-box_dom"/>
</dbReference>
<dbReference type="PANTHER" id="PTHR34223">
    <property type="entry name" value="OS11G0201299 PROTEIN"/>
    <property type="match status" value="1"/>
</dbReference>
<dbReference type="InterPro" id="IPR053197">
    <property type="entry name" value="F-box_SCFL_complex_component"/>
</dbReference>
<evidence type="ECO:0000313" key="2">
    <source>
        <dbReference type="EMBL" id="CAK7342396.1"/>
    </source>
</evidence>
<protein>
    <recommendedName>
        <fullName evidence="1">F-box domain-containing protein</fullName>
    </recommendedName>
</protein>
<dbReference type="Gene3D" id="1.20.1280.50">
    <property type="match status" value="1"/>
</dbReference>
<evidence type="ECO:0000313" key="3">
    <source>
        <dbReference type="Proteomes" id="UP001314170"/>
    </source>
</evidence>
<dbReference type="PROSITE" id="PS50181">
    <property type="entry name" value="FBOX"/>
    <property type="match status" value="1"/>
</dbReference>
<name>A0AAV1RY92_9ROSI</name>
<dbReference type="CDD" id="cd09917">
    <property type="entry name" value="F-box_SF"/>
    <property type="match status" value="1"/>
</dbReference>
<proteinExistence type="predicted"/>
<dbReference type="AlphaFoldDB" id="A0AAV1RY92"/>
<organism evidence="2 3">
    <name type="scientific">Dovyalis caffra</name>
    <dbReference type="NCBI Taxonomy" id="77055"/>
    <lineage>
        <taxon>Eukaryota</taxon>
        <taxon>Viridiplantae</taxon>
        <taxon>Streptophyta</taxon>
        <taxon>Embryophyta</taxon>
        <taxon>Tracheophyta</taxon>
        <taxon>Spermatophyta</taxon>
        <taxon>Magnoliopsida</taxon>
        <taxon>eudicotyledons</taxon>
        <taxon>Gunneridae</taxon>
        <taxon>Pentapetalae</taxon>
        <taxon>rosids</taxon>
        <taxon>fabids</taxon>
        <taxon>Malpighiales</taxon>
        <taxon>Salicaceae</taxon>
        <taxon>Flacourtieae</taxon>
        <taxon>Dovyalis</taxon>
    </lineage>
</organism>
<accession>A0AAV1RY92</accession>
<gene>
    <name evidence="2" type="ORF">DCAF_LOCUS16772</name>
</gene>
<dbReference type="Proteomes" id="UP001314170">
    <property type="component" value="Unassembled WGS sequence"/>
</dbReference>
<dbReference type="Pfam" id="PF08387">
    <property type="entry name" value="FBD"/>
    <property type="match status" value="1"/>
</dbReference>
<comment type="caution">
    <text evidence="2">The sequence shown here is derived from an EMBL/GenBank/DDBJ whole genome shotgun (WGS) entry which is preliminary data.</text>
</comment>
<keyword evidence="3" id="KW-1185">Reference proteome</keyword>
<dbReference type="Pfam" id="PF12937">
    <property type="entry name" value="F-box-like"/>
    <property type="match status" value="1"/>
</dbReference>
<dbReference type="SUPFAM" id="SSF81383">
    <property type="entry name" value="F-box domain"/>
    <property type="match status" value="1"/>
</dbReference>